<accession>A0ABT1K6X8</accession>
<name>A0ABT1K6X8_9ACTN</name>
<protein>
    <submittedName>
        <fullName evidence="1">Uncharacterized protein</fullName>
    </submittedName>
</protein>
<evidence type="ECO:0000313" key="2">
    <source>
        <dbReference type="Proteomes" id="UP001320766"/>
    </source>
</evidence>
<proteinExistence type="predicted"/>
<organism evidence="1 2">
    <name type="scientific">Nonomuraea roseoviolacea subsp. carminata</name>
    <dbReference type="NCBI Taxonomy" id="160689"/>
    <lineage>
        <taxon>Bacteria</taxon>
        <taxon>Bacillati</taxon>
        <taxon>Actinomycetota</taxon>
        <taxon>Actinomycetes</taxon>
        <taxon>Streptosporangiales</taxon>
        <taxon>Streptosporangiaceae</taxon>
        <taxon>Nonomuraea</taxon>
    </lineage>
</organism>
<gene>
    <name evidence="1" type="ORF">HD595_005298</name>
</gene>
<dbReference type="EMBL" id="JAMZEC010000001">
    <property type="protein sequence ID" value="MCP2349176.1"/>
    <property type="molecule type" value="Genomic_DNA"/>
</dbReference>
<dbReference type="Proteomes" id="UP001320766">
    <property type="component" value="Unassembled WGS sequence"/>
</dbReference>
<reference evidence="1 2" key="1">
    <citation type="submission" date="2022-06" db="EMBL/GenBank/DDBJ databases">
        <title>Sequencing the genomes of 1000 actinobacteria strains.</title>
        <authorList>
            <person name="Klenk H.-P."/>
        </authorList>
    </citation>
    <scope>NUCLEOTIDE SEQUENCE [LARGE SCALE GENOMIC DNA]</scope>
    <source>
        <strain evidence="1 2">DSM 44170</strain>
    </source>
</reference>
<comment type="caution">
    <text evidence="1">The sequence shown here is derived from an EMBL/GenBank/DDBJ whole genome shotgun (WGS) entry which is preliminary data.</text>
</comment>
<sequence length="35" mass="3698">MLNFVPAKASRYDGYGYGYGYGPAAQAEVKTPVGV</sequence>
<keyword evidence="2" id="KW-1185">Reference proteome</keyword>
<evidence type="ECO:0000313" key="1">
    <source>
        <dbReference type="EMBL" id="MCP2349176.1"/>
    </source>
</evidence>